<sequence length="521" mass="60770">MLWVMGIELKCEPKLPMFSAVFTLVLNWDGVEVKLQRNALSVLEPPTGNEDDEDDFEIFSSTSDFEDSIENSRNKNLRRIWCRKRSRRWRTRRIWCEKRRKIPGKGERWWLEWGAVRSPERWWSEWEAVRSPEFSLSLDVCCCLLLWRRLSLTESRLARCGLGLVPLQNGVVLTAKPLVRPVLNATLLRLAAVELGEERLKQEVEQLLEENFRSQGRHRSFLSSGRYNRIDVRVRASRGIPVQLRSPQFYRLWLSFRRNLQDWWRNKRYNQDVLLDLVRLVKVPIDRHNGLVGSERRYSSCAVVGNSGILLKSEYGELIDGHEAVIRLNNARISGFERNVGSKTSFSFVNSNILHLCARREGCFCHPYGVTVPMVMYICQPAHFLDYTLCNSSHKAPLLITDPRFDDLCTRIVKYYSLKRFVDEMKKPLEEWGSAHDGSMFHYSSGMQAVMLALGVCEKVSIFGFGKTASAKHHYHTNQKAELHLHDYEAEYDLYRDLVERTKVIPFISDKFKFPPVVIYQ</sequence>
<dbReference type="InterPro" id="IPR038578">
    <property type="entry name" value="GT29-like_sf"/>
</dbReference>
<evidence type="ECO:0000313" key="12">
    <source>
        <dbReference type="EMBL" id="GFZ17787.1"/>
    </source>
</evidence>
<evidence type="ECO:0000256" key="9">
    <source>
        <dbReference type="ARBA" id="ARBA00023136"/>
    </source>
</evidence>
<keyword evidence="13" id="KW-1185">Reference proteome</keyword>
<dbReference type="Proteomes" id="UP000585474">
    <property type="component" value="Unassembled WGS sequence"/>
</dbReference>
<dbReference type="InterPro" id="IPR001675">
    <property type="entry name" value="Glyco_trans_29"/>
</dbReference>
<dbReference type="CDD" id="cd19952">
    <property type="entry name" value="GT29"/>
    <property type="match status" value="1"/>
</dbReference>
<evidence type="ECO:0000256" key="8">
    <source>
        <dbReference type="ARBA" id="ARBA00023034"/>
    </source>
</evidence>
<keyword evidence="4 12" id="KW-0808">Transferase</keyword>
<organism evidence="12 13">
    <name type="scientific">Actinidia rufa</name>
    <dbReference type="NCBI Taxonomy" id="165716"/>
    <lineage>
        <taxon>Eukaryota</taxon>
        <taxon>Viridiplantae</taxon>
        <taxon>Streptophyta</taxon>
        <taxon>Embryophyta</taxon>
        <taxon>Tracheophyta</taxon>
        <taxon>Spermatophyta</taxon>
        <taxon>Magnoliopsida</taxon>
        <taxon>eudicotyledons</taxon>
        <taxon>Gunneridae</taxon>
        <taxon>Pentapetalae</taxon>
        <taxon>asterids</taxon>
        <taxon>Ericales</taxon>
        <taxon>Actinidiaceae</taxon>
        <taxon>Actinidia</taxon>
    </lineage>
</organism>
<evidence type="ECO:0000256" key="4">
    <source>
        <dbReference type="ARBA" id="ARBA00022679"/>
    </source>
</evidence>
<keyword evidence="6" id="KW-0735">Signal-anchor</keyword>
<dbReference type="Pfam" id="PF00777">
    <property type="entry name" value="Glyco_transf_29"/>
    <property type="match status" value="1"/>
</dbReference>
<name>A0A7J0H3X4_9ERIC</name>
<evidence type="ECO:0000256" key="2">
    <source>
        <dbReference type="ARBA" id="ARBA00006003"/>
    </source>
</evidence>
<keyword evidence="11" id="KW-0175">Coiled coil</keyword>
<dbReference type="PANTHER" id="PTHR46779">
    <property type="entry name" value="BETA-1,6-GALACTOSYLTRANSFERASE GALT29A"/>
    <property type="match status" value="1"/>
</dbReference>
<feature type="coiled-coil region" evidence="11">
    <location>
        <begin position="190"/>
        <end position="217"/>
    </location>
</feature>
<evidence type="ECO:0000256" key="6">
    <source>
        <dbReference type="ARBA" id="ARBA00022968"/>
    </source>
</evidence>
<gene>
    <name evidence="12" type="ORF">Acr_26g0010570</name>
</gene>
<dbReference type="OrthoDB" id="10264956at2759"/>
<dbReference type="PANTHER" id="PTHR46779:SF1">
    <property type="entry name" value="BETA-1,6-GALACTOSYLTRANSFERASE GALT29A"/>
    <property type="match status" value="1"/>
</dbReference>
<dbReference type="Gene3D" id="3.90.1480.20">
    <property type="entry name" value="Glycosyl transferase family 29"/>
    <property type="match status" value="1"/>
</dbReference>
<keyword evidence="10" id="KW-0325">Glycoprotein</keyword>
<evidence type="ECO:0000256" key="1">
    <source>
        <dbReference type="ARBA" id="ARBA00004323"/>
    </source>
</evidence>
<dbReference type="EMBL" id="BJWL01000026">
    <property type="protein sequence ID" value="GFZ17787.1"/>
    <property type="molecule type" value="Genomic_DNA"/>
</dbReference>
<evidence type="ECO:0000256" key="7">
    <source>
        <dbReference type="ARBA" id="ARBA00022989"/>
    </source>
</evidence>
<comment type="subcellular location">
    <subcellularLocation>
        <location evidence="1">Golgi apparatus membrane</location>
        <topology evidence="1">Single-pass type II membrane protein</topology>
    </subcellularLocation>
</comment>
<evidence type="ECO:0000256" key="10">
    <source>
        <dbReference type="ARBA" id="ARBA00023180"/>
    </source>
</evidence>
<dbReference type="GO" id="GO:0008373">
    <property type="term" value="F:sialyltransferase activity"/>
    <property type="evidence" value="ECO:0007669"/>
    <property type="project" value="InterPro"/>
</dbReference>
<keyword evidence="7" id="KW-1133">Transmembrane helix</keyword>
<keyword evidence="5" id="KW-0812">Transmembrane</keyword>
<accession>A0A7J0H3X4</accession>
<reference evidence="12 13" key="1">
    <citation type="submission" date="2019-07" db="EMBL/GenBank/DDBJ databases">
        <title>De Novo Assembly of kiwifruit Actinidia rufa.</title>
        <authorList>
            <person name="Sugita-Konishi S."/>
            <person name="Sato K."/>
            <person name="Mori E."/>
            <person name="Abe Y."/>
            <person name="Kisaki G."/>
            <person name="Hamano K."/>
            <person name="Suezawa K."/>
            <person name="Otani M."/>
            <person name="Fukuda T."/>
            <person name="Manabe T."/>
            <person name="Gomi K."/>
            <person name="Tabuchi M."/>
            <person name="Akimitsu K."/>
            <person name="Kataoka I."/>
        </authorList>
    </citation>
    <scope>NUCLEOTIDE SEQUENCE [LARGE SCALE GENOMIC DNA]</scope>
    <source>
        <strain evidence="13">cv. Fuchu</strain>
    </source>
</reference>
<comment type="similarity">
    <text evidence="2">Belongs to the glycosyltransferase 29 family.</text>
</comment>
<keyword evidence="8" id="KW-0333">Golgi apparatus</keyword>
<evidence type="ECO:0000256" key="5">
    <source>
        <dbReference type="ARBA" id="ARBA00022692"/>
    </source>
</evidence>
<proteinExistence type="inferred from homology"/>
<evidence type="ECO:0000256" key="3">
    <source>
        <dbReference type="ARBA" id="ARBA00022676"/>
    </source>
</evidence>
<dbReference type="GO" id="GO:0000139">
    <property type="term" value="C:Golgi membrane"/>
    <property type="evidence" value="ECO:0007669"/>
    <property type="project" value="UniProtKB-SubCell"/>
</dbReference>
<evidence type="ECO:0000256" key="11">
    <source>
        <dbReference type="SAM" id="Coils"/>
    </source>
</evidence>
<evidence type="ECO:0000313" key="13">
    <source>
        <dbReference type="Proteomes" id="UP000585474"/>
    </source>
</evidence>
<dbReference type="AlphaFoldDB" id="A0A7J0H3X4"/>
<keyword evidence="9" id="KW-0472">Membrane</keyword>
<comment type="caution">
    <text evidence="12">The sequence shown here is derived from an EMBL/GenBank/DDBJ whole genome shotgun (WGS) entry which is preliminary data.</text>
</comment>
<protein>
    <submittedName>
        <fullName evidence="12">Glycosyltransferase family 29 (Sialyltransferase) family protein</fullName>
    </submittedName>
</protein>
<keyword evidence="3 12" id="KW-0328">Glycosyltransferase</keyword>